<accession>A0A8H3A4C7</accession>
<dbReference type="EMBL" id="CAJMWT010001508">
    <property type="protein sequence ID" value="CAE6406344.1"/>
    <property type="molecule type" value="Genomic_DNA"/>
</dbReference>
<dbReference type="SUPFAM" id="SSF50370">
    <property type="entry name" value="Ricin B-like lectins"/>
    <property type="match status" value="1"/>
</dbReference>
<proteinExistence type="predicted"/>
<dbReference type="InterPro" id="IPR035992">
    <property type="entry name" value="Ricin_B-like_lectins"/>
</dbReference>
<gene>
    <name evidence="1" type="ORF">RDB_LOCUS40011</name>
</gene>
<evidence type="ECO:0000313" key="2">
    <source>
        <dbReference type="Proteomes" id="UP000663843"/>
    </source>
</evidence>
<dbReference type="Proteomes" id="UP000663843">
    <property type="component" value="Unassembled WGS sequence"/>
</dbReference>
<comment type="caution">
    <text evidence="1">The sequence shown here is derived from an EMBL/GenBank/DDBJ whole genome shotgun (WGS) entry which is preliminary data.</text>
</comment>
<reference evidence="1" key="1">
    <citation type="submission" date="2021-01" db="EMBL/GenBank/DDBJ databases">
        <authorList>
            <person name="Kaushik A."/>
        </authorList>
    </citation>
    <scope>NUCLEOTIDE SEQUENCE</scope>
    <source>
        <strain evidence="1">AG2-2IIIB</strain>
    </source>
</reference>
<name>A0A8H3A4C7_9AGAM</name>
<evidence type="ECO:0000313" key="1">
    <source>
        <dbReference type="EMBL" id="CAE6406344.1"/>
    </source>
</evidence>
<dbReference type="Gene3D" id="2.80.10.50">
    <property type="match status" value="1"/>
</dbReference>
<sequence>MSLLPGMYTIHDTDTGRNLDMDGSPVGRVGTWVQNHTDGQKWYVKGYTRGSEYAIQNVATKQYIPTCMNGFDMPSVDESDAAAFHLECLEHGFEDIYLIKSMRTGFYLCHPNLKLRQNEGYTPVSFTERPTFKGCIWRFERIGDYAGAPLIPKTDQLALAPPILSTNDPSPRSSGRLYPDDAHLYTDMLFNMPRLPFTRDQRIAALDWARKLGATNVPTIESFDECERRLEAALGNN</sequence>
<protein>
    <submittedName>
        <fullName evidence="1">Uncharacterized protein</fullName>
    </submittedName>
</protein>
<organism evidence="1 2">
    <name type="scientific">Rhizoctonia solani</name>
    <dbReference type="NCBI Taxonomy" id="456999"/>
    <lineage>
        <taxon>Eukaryota</taxon>
        <taxon>Fungi</taxon>
        <taxon>Dikarya</taxon>
        <taxon>Basidiomycota</taxon>
        <taxon>Agaricomycotina</taxon>
        <taxon>Agaricomycetes</taxon>
        <taxon>Cantharellales</taxon>
        <taxon>Ceratobasidiaceae</taxon>
        <taxon>Rhizoctonia</taxon>
    </lineage>
</organism>
<dbReference type="AlphaFoldDB" id="A0A8H3A4C7"/>